<dbReference type="SUPFAM" id="SSF82657">
    <property type="entry name" value="BolA-like"/>
    <property type="match status" value="1"/>
</dbReference>
<comment type="similarity">
    <text evidence="1 2">Belongs to the BolA/IbaG family.</text>
</comment>
<protein>
    <submittedName>
        <fullName evidence="4">Bola-like protein</fullName>
    </submittedName>
</protein>
<comment type="caution">
    <text evidence="4">The sequence shown here is derived from an EMBL/GenBank/DDBJ whole genome shotgun (WGS) entry which is preliminary data.</text>
</comment>
<evidence type="ECO:0000256" key="2">
    <source>
        <dbReference type="RuleBase" id="RU003860"/>
    </source>
</evidence>
<dbReference type="GO" id="GO:0005759">
    <property type="term" value="C:mitochondrial matrix"/>
    <property type="evidence" value="ECO:0007669"/>
    <property type="project" value="TreeGrafter"/>
</dbReference>
<dbReference type="Proteomes" id="UP001201980">
    <property type="component" value="Unassembled WGS sequence"/>
</dbReference>
<feature type="compositionally biased region" description="Polar residues" evidence="3">
    <location>
        <begin position="40"/>
        <end position="55"/>
    </location>
</feature>
<organism evidence="4 5">
    <name type="scientific">Zalerion maritima</name>
    <dbReference type="NCBI Taxonomy" id="339359"/>
    <lineage>
        <taxon>Eukaryota</taxon>
        <taxon>Fungi</taxon>
        <taxon>Dikarya</taxon>
        <taxon>Ascomycota</taxon>
        <taxon>Pezizomycotina</taxon>
        <taxon>Sordariomycetes</taxon>
        <taxon>Lulworthiomycetidae</taxon>
        <taxon>Lulworthiales</taxon>
        <taxon>Lulworthiaceae</taxon>
        <taxon>Zalerion</taxon>
    </lineage>
</organism>
<dbReference type="Pfam" id="PF01722">
    <property type="entry name" value="BolA"/>
    <property type="match status" value="1"/>
</dbReference>
<dbReference type="InterPro" id="IPR052275">
    <property type="entry name" value="Mt_Fe-S_assembly_factor"/>
</dbReference>
<dbReference type="InterPro" id="IPR036065">
    <property type="entry name" value="BolA-like_sf"/>
</dbReference>
<reference evidence="4" key="1">
    <citation type="submission" date="2022-07" db="EMBL/GenBank/DDBJ databases">
        <title>Draft genome sequence of Zalerion maritima ATCC 34329, a (micro)plastics degrading marine fungus.</title>
        <authorList>
            <person name="Paco A."/>
            <person name="Goncalves M.F.M."/>
            <person name="Rocha-Santos T.A.P."/>
            <person name="Alves A."/>
        </authorList>
    </citation>
    <scope>NUCLEOTIDE SEQUENCE</scope>
    <source>
        <strain evidence="4">ATCC 34329</strain>
    </source>
</reference>
<dbReference type="InterPro" id="IPR002634">
    <property type="entry name" value="BolA"/>
</dbReference>
<evidence type="ECO:0000313" key="5">
    <source>
        <dbReference type="Proteomes" id="UP001201980"/>
    </source>
</evidence>
<dbReference type="PANTHER" id="PTHR46188">
    <property type="entry name" value="BOLA-LIKE PROTEIN 3"/>
    <property type="match status" value="1"/>
</dbReference>
<evidence type="ECO:0000313" key="4">
    <source>
        <dbReference type="EMBL" id="KAJ2892838.1"/>
    </source>
</evidence>
<proteinExistence type="inferred from homology"/>
<feature type="compositionally biased region" description="Low complexity" evidence="3">
    <location>
        <begin position="21"/>
        <end position="32"/>
    </location>
</feature>
<evidence type="ECO:0000256" key="3">
    <source>
        <dbReference type="SAM" id="MobiDB-lite"/>
    </source>
</evidence>
<name>A0AAD5RH71_9PEZI</name>
<dbReference type="AlphaFoldDB" id="A0AAD5RH71"/>
<feature type="region of interest" description="Disordered" evidence="3">
    <location>
        <begin position="89"/>
        <end position="111"/>
    </location>
</feature>
<dbReference type="Gene3D" id="3.30.300.90">
    <property type="entry name" value="BolA-like"/>
    <property type="match status" value="1"/>
</dbReference>
<evidence type="ECO:0000256" key="1">
    <source>
        <dbReference type="ARBA" id="ARBA00005578"/>
    </source>
</evidence>
<gene>
    <name evidence="4" type="ORF">MKZ38_009322</name>
</gene>
<dbReference type="PANTHER" id="PTHR46188:SF1">
    <property type="entry name" value="BOLA-LIKE PROTEIN 3"/>
    <property type="match status" value="1"/>
</dbReference>
<feature type="region of interest" description="Disordered" evidence="3">
    <location>
        <begin position="19"/>
        <end position="55"/>
    </location>
</feature>
<feature type="compositionally biased region" description="Low complexity" evidence="3">
    <location>
        <begin position="94"/>
        <end position="103"/>
    </location>
</feature>
<sequence length="188" mass="20820">MASMSPIHILRPRNACKFIQSSGRGSTSRTGGQALRKTAQKSPPKTWTTSRRIGVSFTSQRTPRMPAMTSFFHTSTSSHVRASQILWADEPTAEESASSSSSSPLEKPEGMDAAETGIWDRLVADYDPTDMVVKDISGGCGSMYFIEVTSDKFKGKRELQQQRMVLATLKGLRENWHGIQLKTYVPDM</sequence>
<keyword evidence="5" id="KW-1185">Reference proteome</keyword>
<accession>A0AAD5RH71</accession>
<dbReference type="EMBL" id="JAKWBI020000712">
    <property type="protein sequence ID" value="KAJ2892838.1"/>
    <property type="molecule type" value="Genomic_DNA"/>
</dbReference>